<feature type="domain" description="SHS2" evidence="7">
    <location>
        <begin position="7"/>
        <end position="194"/>
    </location>
</feature>
<dbReference type="InterPro" id="IPR043129">
    <property type="entry name" value="ATPase_NBD"/>
</dbReference>
<dbReference type="HAMAP" id="MF_02033">
    <property type="entry name" value="FtsA"/>
    <property type="match status" value="1"/>
</dbReference>
<protein>
    <recommendedName>
        <fullName evidence="5 6">Cell division protein FtsA</fullName>
    </recommendedName>
</protein>
<dbReference type="SUPFAM" id="SSF53067">
    <property type="entry name" value="Actin-like ATPase domain"/>
    <property type="match status" value="2"/>
</dbReference>
<comment type="subunit">
    <text evidence="5">Self-interacts. Interacts with FtsZ.</text>
</comment>
<evidence type="ECO:0000256" key="2">
    <source>
        <dbReference type="ARBA" id="ARBA00022618"/>
    </source>
</evidence>
<dbReference type="NCBIfam" id="TIGR01174">
    <property type="entry name" value="ftsA"/>
    <property type="match status" value="1"/>
</dbReference>
<comment type="similarity">
    <text evidence="5 6">Belongs to the FtsA/MreB family.</text>
</comment>
<dbReference type="GO" id="GO:0043093">
    <property type="term" value="P:FtsZ-dependent cytokinesis"/>
    <property type="evidence" value="ECO:0007669"/>
    <property type="project" value="UniProtKB-UniRule"/>
</dbReference>
<dbReference type="EMBL" id="PCSU01000056">
    <property type="protein sequence ID" value="PIP56382.1"/>
    <property type="molecule type" value="Genomic_DNA"/>
</dbReference>
<evidence type="ECO:0000313" key="9">
    <source>
        <dbReference type="Proteomes" id="UP000228495"/>
    </source>
</evidence>
<dbReference type="InterPro" id="IPR020823">
    <property type="entry name" value="Cell_div_FtsA"/>
</dbReference>
<comment type="function">
    <text evidence="5 6">Cell division protein that is involved in the assembly of the Z ring. May serve as a membrane anchor for the Z ring.</text>
</comment>
<comment type="caution">
    <text evidence="8">The sequence shown here is derived from an EMBL/GenBank/DDBJ whole genome shotgun (WGS) entry which is preliminary data.</text>
</comment>
<gene>
    <name evidence="5 8" type="primary">ftsA</name>
    <name evidence="8" type="ORF">COX05_03180</name>
</gene>
<reference evidence="8 9" key="1">
    <citation type="submission" date="2017-09" db="EMBL/GenBank/DDBJ databases">
        <title>Depth-based differentiation of microbial function through sediment-hosted aquifers and enrichment of novel symbionts in the deep terrestrial subsurface.</title>
        <authorList>
            <person name="Probst A.J."/>
            <person name="Ladd B."/>
            <person name="Jarett J.K."/>
            <person name="Geller-Mcgrath D.E."/>
            <person name="Sieber C.M."/>
            <person name="Emerson J.B."/>
            <person name="Anantharaman K."/>
            <person name="Thomas B.C."/>
            <person name="Malmstrom R."/>
            <person name="Stieglmeier M."/>
            <person name="Klingl A."/>
            <person name="Woyke T."/>
            <person name="Ryan C.M."/>
            <person name="Banfield J.F."/>
        </authorList>
    </citation>
    <scope>NUCLEOTIDE SEQUENCE [LARGE SCALE GENOMIC DNA]</scope>
    <source>
        <strain evidence="8">CG22_combo_CG10-13_8_21_14_all_39_12</strain>
    </source>
</reference>
<dbReference type="AlphaFoldDB" id="A0A2H0BFD2"/>
<dbReference type="PIRSF" id="PIRSF003101">
    <property type="entry name" value="FtsA"/>
    <property type="match status" value="1"/>
</dbReference>
<dbReference type="PANTHER" id="PTHR32432:SF4">
    <property type="entry name" value="CELL DIVISION PROTEIN FTSA"/>
    <property type="match status" value="1"/>
</dbReference>
<keyword evidence="2 5" id="KW-0132">Cell division</keyword>
<dbReference type="CDD" id="cd24048">
    <property type="entry name" value="ASKHA_NBD_FtsA"/>
    <property type="match status" value="1"/>
</dbReference>
<keyword evidence="3 5" id="KW-0472">Membrane</keyword>
<keyword evidence="1 5" id="KW-1003">Cell membrane</keyword>
<evidence type="ECO:0000256" key="1">
    <source>
        <dbReference type="ARBA" id="ARBA00022475"/>
    </source>
</evidence>
<organism evidence="8 9">
    <name type="scientific">candidate division WWE3 bacterium CG22_combo_CG10-13_8_21_14_all_39_12</name>
    <dbReference type="NCBI Taxonomy" id="1975094"/>
    <lineage>
        <taxon>Bacteria</taxon>
        <taxon>Katanobacteria</taxon>
    </lineage>
</organism>
<evidence type="ECO:0000313" key="8">
    <source>
        <dbReference type="EMBL" id="PIP56382.1"/>
    </source>
</evidence>
<dbReference type="Gene3D" id="3.30.420.40">
    <property type="match status" value="2"/>
</dbReference>
<dbReference type="PANTHER" id="PTHR32432">
    <property type="entry name" value="CELL DIVISION PROTEIN FTSA-RELATED"/>
    <property type="match status" value="1"/>
</dbReference>
<keyword evidence="4 5" id="KW-0131">Cell cycle</keyword>
<dbReference type="SMART" id="SM00842">
    <property type="entry name" value="FtsA"/>
    <property type="match status" value="1"/>
</dbReference>
<dbReference type="Proteomes" id="UP000228495">
    <property type="component" value="Unassembled WGS sequence"/>
</dbReference>
<name>A0A2H0BFD2_UNCKA</name>
<dbReference type="Pfam" id="PF14450">
    <property type="entry name" value="FtsA"/>
    <property type="match status" value="2"/>
</dbReference>
<dbReference type="Gene3D" id="3.30.1490.110">
    <property type="match status" value="1"/>
</dbReference>
<dbReference type="InterPro" id="IPR050696">
    <property type="entry name" value="FtsA/MreB"/>
</dbReference>
<evidence type="ECO:0000256" key="3">
    <source>
        <dbReference type="ARBA" id="ARBA00023136"/>
    </source>
</evidence>
<evidence type="ECO:0000256" key="6">
    <source>
        <dbReference type="PIRNR" id="PIRNR003101"/>
    </source>
</evidence>
<dbReference type="Pfam" id="PF02491">
    <property type="entry name" value="SHS2_FTSA"/>
    <property type="match status" value="1"/>
</dbReference>
<comment type="subcellular location">
    <subcellularLocation>
        <location evidence="5">Cell membrane</location>
        <topology evidence="5">Peripheral membrane protein</topology>
        <orientation evidence="5">Cytoplasmic side</orientation>
    </subcellularLocation>
    <text evidence="5">Localizes to the Z ring in an FtsZ-dependent manner. Targeted to the membrane through a conserved C-terminal amphipathic helix.</text>
</comment>
<evidence type="ECO:0000256" key="5">
    <source>
        <dbReference type="HAMAP-Rule" id="MF_02033"/>
    </source>
</evidence>
<sequence length="429" mass="45106">MAREQILTTIDVGSSKIVTLIAEVSEENIQVIGVSSVPSQGIKKGVVVDIDDAVESLSVGIESAERMAGVTISRVWVTVNGSHISSVNSQGVVAITSPDGEIMPNDVDRVIEAARAVSMPSSREIIHVVPRSFVIDSQEGIHDPIGMSGTRLQVETHLISGATTSMRNLVKCVQQVGLDVENLVYTGLASSESVLTETEKELGVVLVDIGGGTTDVVVFIDGSPVYSSVLKIGGKNITSDIAIGLRVSIEDAERIKQYVSTKISTLAATAAGGNSEEETDSELFDVSSLAIENVSSIDKKFLIEGVIEPRLEEISEEIVQEIKKSGYEGMVPAGLVVCGGTAHTLGLKEILVHEVNLPVRVAEPQGVTGLVDELNSPSFAASVGTVLYAAHGFSGGSSFMPGVPKVSLSFSGVKQSFKGVVSWFKGFIP</sequence>
<evidence type="ECO:0000259" key="7">
    <source>
        <dbReference type="SMART" id="SM00842"/>
    </source>
</evidence>
<dbReference type="GO" id="GO:0009898">
    <property type="term" value="C:cytoplasmic side of plasma membrane"/>
    <property type="evidence" value="ECO:0007669"/>
    <property type="project" value="UniProtKB-UniRule"/>
</dbReference>
<dbReference type="GO" id="GO:0032153">
    <property type="term" value="C:cell division site"/>
    <property type="evidence" value="ECO:0007669"/>
    <property type="project" value="UniProtKB-UniRule"/>
</dbReference>
<accession>A0A2H0BFD2</accession>
<evidence type="ECO:0000256" key="4">
    <source>
        <dbReference type="ARBA" id="ARBA00023306"/>
    </source>
</evidence>
<proteinExistence type="inferred from homology"/>
<dbReference type="InterPro" id="IPR003494">
    <property type="entry name" value="SHS2_FtsA"/>
</dbReference>